<dbReference type="AlphaFoldDB" id="A0A9D9I3M4"/>
<dbReference type="Pfam" id="PF19579">
    <property type="entry name" value="FtsL_2"/>
    <property type="match status" value="1"/>
</dbReference>
<reference evidence="3" key="2">
    <citation type="journal article" date="2021" name="PeerJ">
        <title>Extensive microbial diversity within the chicken gut microbiome revealed by metagenomics and culture.</title>
        <authorList>
            <person name="Gilroy R."/>
            <person name="Ravi A."/>
            <person name="Getino M."/>
            <person name="Pursley I."/>
            <person name="Horton D.L."/>
            <person name="Alikhan N.F."/>
            <person name="Baker D."/>
            <person name="Gharbi K."/>
            <person name="Hall N."/>
            <person name="Watson M."/>
            <person name="Adriaenssens E.M."/>
            <person name="Foster-Nyarko E."/>
            <person name="Jarju S."/>
            <person name="Secka A."/>
            <person name="Antonio M."/>
            <person name="Oren A."/>
            <person name="Chaudhuri R.R."/>
            <person name="La Ragione R."/>
            <person name="Hildebrand F."/>
            <person name="Pallen M.J."/>
        </authorList>
    </citation>
    <scope>NUCLEOTIDE SEQUENCE</scope>
    <source>
        <strain evidence="3">10037</strain>
    </source>
</reference>
<proteinExistence type="predicted"/>
<feature type="region of interest" description="Disordered" evidence="1">
    <location>
        <begin position="88"/>
        <end position="109"/>
    </location>
</feature>
<accession>A0A9D9I3M4</accession>
<evidence type="ECO:0000313" key="4">
    <source>
        <dbReference type="Proteomes" id="UP000823597"/>
    </source>
</evidence>
<dbReference type="Proteomes" id="UP000823597">
    <property type="component" value="Unassembled WGS sequence"/>
</dbReference>
<reference evidence="3" key="1">
    <citation type="submission" date="2020-10" db="EMBL/GenBank/DDBJ databases">
        <authorList>
            <person name="Gilroy R."/>
        </authorList>
    </citation>
    <scope>NUCLEOTIDE SEQUENCE</scope>
    <source>
        <strain evidence="3">10037</strain>
    </source>
</reference>
<dbReference type="EMBL" id="JADIME010000011">
    <property type="protein sequence ID" value="MBO8464548.1"/>
    <property type="molecule type" value="Genomic_DNA"/>
</dbReference>
<keyword evidence="2" id="KW-1133">Transmembrane helix</keyword>
<evidence type="ECO:0000256" key="2">
    <source>
        <dbReference type="SAM" id="Phobius"/>
    </source>
</evidence>
<sequence length="109" mass="12720">MGKAGKYIKSIFRGDFLTAIKADRNIPFILYVFVLVILYITLNLLIEKSMTIRQENDRIIEELRIDYTQKSLELVSIDTRSKVKEMLEKTGSDLEEPRQAPVKIEDNRK</sequence>
<evidence type="ECO:0008006" key="5">
    <source>
        <dbReference type="Google" id="ProtNLM"/>
    </source>
</evidence>
<name>A0A9D9I3M4_9BACT</name>
<dbReference type="InterPro" id="IPR045755">
    <property type="entry name" value="FtsL-like"/>
</dbReference>
<protein>
    <recommendedName>
        <fullName evidence="5">Cell division protein FtsL</fullName>
    </recommendedName>
</protein>
<keyword evidence="2" id="KW-0812">Transmembrane</keyword>
<keyword evidence="2" id="KW-0472">Membrane</keyword>
<organism evidence="3 4">
    <name type="scientific">Candidatus Merdivivens pullistercoris</name>
    <dbReference type="NCBI Taxonomy" id="2840873"/>
    <lineage>
        <taxon>Bacteria</taxon>
        <taxon>Pseudomonadati</taxon>
        <taxon>Bacteroidota</taxon>
        <taxon>Bacteroidia</taxon>
        <taxon>Bacteroidales</taxon>
        <taxon>Muribaculaceae</taxon>
        <taxon>Muribaculaceae incertae sedis</taxon>
        <taxon>Candidatus Merdivivens</taxon>
    </lineage>
</organism>
<evidence type="ECO:0000313" key="3">
    <source>
        <dbReference type="EMBL" id="MBO8464548.1"/>
    </source>
</evidence>
<gene>
    <name evidence="3" type="ORF">IAB93_00950</name>
</gene>
<feature type="transmembrane region" description="Helical" evidence="2">
    <location>
        <begin position="28"/>
        <end position="46"/>
    </location>
</feature>
<evidence type="ECO:0000256" key="1">
    <source>
        <dbReference type="SAM" id="MobiDB-lite"/>
    </source>
</evidence>
<comment type="caution">
    <text evidence="3">The sequence shown here is derived from an EMBL/GenBank/DDBJ whole genome shotgun (WGS) entry which is preliminary data.</text>
</comment>